<dbReference type="InterPro" id="IPR013785">
    <property type="entry name" value="Aldolase_TIM"/>
</dbReference>
<evidence type="ECO:0000256" key="2">
    <source>
        <dbReference type="ARBA" id="ARBA00023002"/>
    </source>
</evidence>
<protein>
    <submittedName>
        <fullName evidence="4">NADH:flavin oxidoreductase</fullName>
    </submittedName>
</protein>
<keyword evidence="5" id="KW-1185">Reference proteome</keyword>
<keyword evidence="1" id="KW-0285">Flavoprotein</keyword>
<evidence type="ECO:0000259" key="3">
    <source>
        <dbReference type="Pfam" id="PF00724"/>
    </source>
</evidence>
<evidence type="ECO:0000313" key="5">
    <source>
        <dbReference type="Proteomes" id="UP000433406"/>
    </source>
</evidence>
<dbReference type="RefSeq" id="WP_171896579.1">
    <property type="nucleotide sequence ID" value="NZ_CP053660.1"/>
</dbReference>
<sequence length="417" mass="45005">MTPPDVFTPGRIGPLVLRNRTIKAATYEGLSHRGRVTRDLIDFHAAYARGGVGMTTVAYCAVDTDGRTDRHQVVWTDGAMPGLRALTDAVHAEGAAASVQIGHGGPVAEARSNRSPALAPSARVNVIAMNKSREATVADLQRIVAAHGRAARLAVEAGFDAVEVHLGHNYLASAFLSPKLNGRDDEYGGGLRNRARLARQIMAAVREEVGDRIAIIAKMNMDDGAPGGFWLDEAIPVAQWLEADGTLDALEMTSGSSLLNPMYLFKGDVPLEEFAGVMPQPIKAGVKVIGHRLLKHYPYTDGFLLEDAKQIRAAVGLPMILLGGVTSRAVMDTAMAEGFEFVAMARALLREPDLVNRIKDDESRRSLCIHCNKCMPTNYTGTRCVLVDRRTSRTATWGKPEGYAEPSGEWDASHRAG</sequence>
<dbReference type="PANTHER" id="PTHR43656:SF2">
    <property type="entry name" value="BINDING OXIDOREDUCTASE, PUTATIVE (AFU_ORTHOLOGUE AFUA_2G08260)-RELATED"/>
    <property type="match status" value="1"/>
</dbReference>
<feature type="domain" description="NADH:flavin oxidoreductase/NADH oxidase N-terminal" evidence="3">
    <location>
        <begin position="6"/>
        <end position="230"/>
    </location>
</feature>
<gene>
    <name evidence="4" type="ORF">GGQ22_07115</name>
</gene>
<dbReference type="EMBL" id="WLCI01000006">
    <property type="protein sequence ID" value="MTB94851.1"/>
    <property type="molecule type" value="Genomic_DNA"/>
</dbReference>
<dbReference type="Gene3D" id="3.20.20.70">
    <property type="entry name" value="Aldolase class I"/>
    <property type="match status" value="1"/>
</dbReference>
<dbReference type="GO" id="GO:0010181">
    <property type="term" value="F:FMN binding"/>
    <property type="evidence" value="ECO:0007669"/>
    <property type="project" value="InterPro"/>
</dbReference>
<evidence type="ECO:0000313" key="4">
    <source>
        <dbReference type="EMBL" id="MTB94851.1"/>
    </source>
</evidence>
<comment type="caution">
    <text evidence="4">The sequence shown here is derived from an EMBL/GenBank/DDBJ whole genome shotgun (WGS) entry which is preliminary data.</text>
</comment>
<dbReference type="Pfam" id="PF00724">
    <property type="entry name" value="Oxidored_FMN"/>
    <property type="match status" value="1"/>
</dbReference>
<name>A0A6I3J1D9_9ACTN</name>
<dbReference type="CDD" id="cd02803">
    <property type="entry name" value="OYE_like_FMN_family"/>
    <property type="match status" value="1"/>
</dbReference>
<accession>A0A6I3J1D9</accession>
<evidence type="ECO:0000256" key="1">
    <source>
        <dbReference type="ARBA" id="ARBA00022630"/>
    </source>
</evidence>
<dbReference type="InterPro" id="IPR051799">
    <property type="entry name" value="NADH_flavin_oxidoreductase"/>
</dbReference>
<dbReference type="AlphaFoldDB" id="A0A6I3J1D9"/>
<keyword evidence="2" id="KW-0560">Oxidoreductase</keyword>
<dbReference type="InterPro" id="IPR001155">
    <property type="entry name" value="OxRdtase_FMN_N"/>
</dbReference>
<organism evidence="4 5">
    <name type="scientific">Nocardioides marmotae</name>
    <dbReference type="NCBI Taxonomy" id="2663857"/>
    <lineage>
        <taxon>Bacteria</taxon>
        <taxon>Bacillati</taxon>
        <taxon>Actinomycetota</taxon>
        <taxon>Actinomycetes</taxon>
        <taxon>Propionibacteriales</taxon>
        <taxon>Nocardioidaceae</taxon>
        <taxon>Nocardioides</taxon>
    </lineage>
</organism>
<dbReference type="Proteomes" id="UP000433406">
    <property type="component" value="Unassembled WGS sequence"/>
</dbReference>
<dbReference type="PANTHER" id="PTHR43656">
    <property type="entry name" value="BINDING OXIDOREDUCTASE, PUTATIVE (AFU_ORTHOLOGUE AFUA_2G08260)-RELATED"/>
    <property type="match status" value="1"/>
</dbReference>
<proteinExistence type="predicted"/>
<dbReference type="SUPFAM" id="SSF51395">
    <property type="entry name" value="FMN-linked oxidoreductases"/>
    <property type="match status" value="1"/>
</dbReference>
<dbReference type="GO" id="GO:0016491">
    <property type="term" value="F:oxidoreductase activity"/>
    <property type="evidence" value="ECO:0007669"/>
    <property type="project" value="UniProtKB-KW"/>
</dbReference>
<reference evidence="4 5" key="1">
    <citation type="submission" date="2019-10" db="EMBL/GenBank/DDBJ databases">
        <title>Nocardioides novel species isolated from the excrement of Marmot.</title>
        <authorList>
            <person name="Zhang G."/>
        </authorList>
    </citation>
    <scope>NUCLEOTIDE SEQUENCE [LARGE SCALE GENOMIC DNA]</scope>
    <source>
        <strain evidence="5">zg-579</strain>
    </source>
</reference>